<dbReference type="PANTHER" id="PTHR42709:SF6">
    <property type="entry name" value="UNDECAPRENYL PHOSPHATE TRANSPORTER A"/>
    <property type="match status" value="1"/>
</dbReference>
<evidence type="ECO:0000256" key="6">
    <source>
        <dbReference type="ARBA" id="ARBA00023136"/>
    </source>
</evidence>
<evidence type="ECO:0000256" key="2">
    <source>
        <dbReference type="ARBA" id="ARBA00010792"/>
    </source>
</evidence>
<proteinExistence type="inferred from homology"/>
<evidence type="ECO:0000256" key="7">
    <source>
        <dbReference type="SAM" id="Phobius"/>
    </source>
</evidence>
<keyword evidence="3" id="KW-1003">Cell membrane</keyword>
<evidence type="ECO:0000313" key="10">
    <source>
        <dbReference type="Proteomes" id="UP001500200"/>
    </source>
</evidence>
<evidence type="ECO:0000313" key="9">
    <source>
        <dbReference type="EMBL" id="GAA5199719.1"/>
    </source>
</evidence>
<feature type="transmembrane region" description="Helical" evidence="7">
    <location>
        <begin position="62"/>
        <end position="82"/>
    </location>
</feature>
<comment type="caution">
    <text evidence="9">The sequence shown here is derived from an EMBL/GenBank/DDBJ whole genome shotgun (WGS) entry which is preliminary data.</text>
</comment>
<keyword evidence="4 7" id="KW-0812">Transmembrane</keyword>
<sequence length="162" mass="17215">MDQILDLPFEVALAALFAVVMVRVNATYWIGRSAAAGLERTRFARALHRPKAGKAQALIQRFGPYAVVLTFLTIGLQTAVNLAAGAARMPLSRYLPAAIVGSGIWAFVYATIGLAAMDAWLAVMAASPLGAALLALSLAGLAVWLVIRRRRRTAVAPEDTVV</sequence>
<dbReference type="InterPro" id="IPR032816">
    <property type="entry name" value="VTT_dom"/>
</dbReference>
<feature type="domain" description="VTT" evidence="8">
    <location>
        <begin position="22"/>
        <end position="113"/>
    </location>
</feature>
<feature type="transmembrane region" description="Helical" evidence="7">
    <location>
        <begin position="129"/>
        <end position="147"/>
    </location>
</feature>
<gene>
    <name evidence="9" type="ORF">GCM10023346_40170</name>
</gene>
<evidence type="ECO:0000259" key="8">
    <source>
        <dbReference type="Pfam" id="PF09335"/>
    </source>
</evidence>
<dbReference type="EMBL" id="BAABKK010000030">
    <property type="protein sequence ID" value="GAA5199719.1"/>
    <property type="molecule type" value="Genomic_DNA"/>
</dbReference>
<dbReference type="InterPro" id="IPR051311">
    <property type="entry name" value="DedA_domain"/>
</dbReference>
<feature type="transmembrane region" description="Helical" evidence="7">
    <location>
        <begin position="94"/>
        <end position="117"/>
    </location>
</feature>
<comment type="subcellular location">
    <subcellularLocation>
        <location evidence="1">Cell membrane</location>
        <topology evidence="1">Multi-pass membrane protein</topology>
    </subcellularLocation>
</comment>
<comment type="similarity">
    <text evidence="2">Belongs to the DedA family.</text>
</comment>
<dbReference type="Proteomes" id="UP001500200">
    <property type="component" value="Unassembled WGS sequence"/>
</dbReference>
<reference evidence="10" key="1">
    <citation type="journal article" date="2019" name="Int. J. Syst. Evol. Microbiol.">
        <title>The Global Catalogue of Microorganisms (GCM) 10K type strain sequencing project: providing services to taxonomists for standard genome sequencing and annotation.</title>
        <authorList>
            <consortium name="The Broad Institute Genomics Platform"/>
            <consortium name="The Broad Institute Genome Sequencing Center for Infectious Disease"/>
            <person name="Wu L."/>
            <person name="Ma J."/>
        </authorList>
    </citation>
    <scope>NUCLEOTIDE SEQUENCE [LARGE SCALE GENOMIC DNA]</scope>
    <source>
        <strain evidence="10">JCM 18514</strain>
    </source>
</reference>
<name>A0ABP9SNL6_9MICC</name>
<dbReference type="RefSeq" id="WP_345452051.1">
    <property type="nucleotide sequence ID" value="NZ_BAABKK010000030.1"/>
</dbReference>
<evidence type="ECO:0000256" key="5">
    <source>
        <dbReference type="ARBA" id="ARBA00022989"/>
    </source>
</evidence>
<organism evidence="9 10">
    <name type="scientific">Arthrobacter gyeryongensis</name>
    <dbReference type="NCBI Taxonomy" id="1650592"/>
    <lineage>
        <taxon>Bacteria</taxon>
        <taxon>Bacillati</taxon>
        <taxon>Actinomycetota</taxon>
        <taxon>Actinomycetes</taxon>
        <taxon>Micrococcales</taxon>
        <taxon>Micrococcaceae</taxon>
        <taxon>Arthrobacter</taxon>
    </lineage>
</organism>
<evidence type="ECO:0000256" key="4">
    <source>
        <dbReference type="ARBA" id="ARBA00022692"/>
    </source>
</evidence>
<evidence type="ECO:0000256" key="1">
    <source>
        <dbReference type="ARBA" id="ARBA00004651"/>
    </source>
</evidence>
<feature type="transmembrane region" description="Helical" evidence="7">
    <location>
        <begin position="12"/>
        <end position="31"/>
    </location>
</feature>
<accession>A0ABP9SNL6</accession>
<protein>
    <submittedName>
        <fullName evidence="9">VTT domain-containing protein</fullName>
    </submittedName>
</protein>
<dbReference type="Pfam" id="PF09335">
    <property type="entry name" value="VTT_dom"/>
    <property type="match status" value="1"/>
</dbReference>
<keyword evidence="10" id="KW-1185">Reference proteome</keyword>
<keyword evidence="5 7" id="KW-1133">Transmembrane helix</keyword>
<dbReference type="PANTHER" id="PTHR42709">
    <property type="entry name" value="ALKALINE PHOSPHATASE LIKE PROTEIN"/>
    <property type="match status" value="1"/>
</dbReference>
<keyword evidence="6 7" id="KW-0472">Membrane</keyword>
<evidence type="ECO:0000256" key="3">
    <source>
        <dbReference type="ARBA" id="ARBA00022475"/>
    </source>
</evidence>